<dbReference type="EMBL" id="JABDTM020008331">
    <property type="protein sequence ID" value="KAH0821335.1"/>
    <property type="molecule type" value="Genomic_DNA"/>
</dbReference>
<reference evidence="2" key="1">
    <citation type="journal article" date="2020" name="J Insects Food Feed">
        <title>The yellow mealworm (Tenebrio molitor) genome: a resource for the emerging insects as food and feed industry.</title>
        <authorList>
            <person name="Eriksson T."/>
            <person name="Andere A."/>
            <person name="Kelstrup H."/>
            <person name="Emery V."/>
            <person name="Picard C."/>
        </authorList>
    </citation>
    <scope>NUCLEOTIDE SEQUENCE</scope>
    <source>
        <strain evidence="2">Stoneville</strain>
        <tissue evidence="2">Whole head</tissue>
    </source>
</reference>
<evidence type="ECO:0000313" key="3">
    <source>
        <dbReference type="Proteomes" id="UP000719412"/>
    </source>
</evidence>
<keyword evidence="3" id="KW-1185">Reference proteome</keyword>
<dbReference type="AlphaFoldDB" id="A0A8J6HM91"/>
<proteinExistence type="predicted"/>
<reference evidence="2" key="2">
    <citation type="submission" date="2021-08" db="EMBL/GenBank/DDBJ databases">
        <authorList>
            <person name="Eriksson T."/>
        </authorList>
    </citation>
    <scope>NUCLEOTIDE SEQUENCE</scope>
    <source>
        <strain evidence="2">Stoneville</strain>
        <tissue evidence="2">Whole head</tissue>
    </source>
</reference>
<sequence length="166" mass="18245">MALLQRRIRGTRSATAERAAVPQVAEKRITCVAFGIRNHPRERIADAMVLIVRRCQVSGASKSPKIFTVPITVTVLPISRDPSSSRERERGSSIQFTVPYREGVPESPPSNYRGAPPLSRKELFVEFTGQDYTSSKKLPGAHITTHALCPEKPPESPVLSLAHFGS</sequence>
<name>A0A8J6HM91_TENMO</name>
<organism evidence="2 3">
    <name type="scientific">Tenebrio molitor</name>
    <name type="common">Yellow mealworm beetle</name>
    <dbReference type="NCBI Taxonomy" id="7067"/>
    <lineage>
        <taxon>Eukaryota</taxon>
        <taxon>Metazoa</taxon>
        <taxon>Ecdysozoa</taxon>
        <taxon>Arthropoda</taxon>
        <taxon>Hexapoda</taxon>
        <taxon>Insecta</taxon>
        <taxon>Pterygota</taxon>
        <taxon>Neoptera</taxon>
        <taxon>Endopterygota</taxon>
        <taxon>Coleoptera</taxon>
        <taxon>Polyphaga</taxon>
        <taxon>Cucujiformia</taxon>
        <taxon>Tenebrionidae</taxon>
        <taxon>Tenebrio</taxon>
    </lineage>
</organism>
<dbReference type="Proteomes" id="UP000719412">
    <property type="component" value="Unassembled WGS sequence"/>
</dbReference>
<feature type="region of interest" description="Disordered" evidence="1">
    <location>
        <begin position="79"/>
        <end position="115"/>
    </location>
</feature>
<evidence type="ECO:0000313" key="2">
    <source>
        <dbReference type="EMBL" id="KAH0821335.1"/>
    </source>
</evidence>
<accession>A0A8J6HM91</accession>
<protein>
    <submittedName>
        <fullName evidence="2">Uncharacterized protein</fullName>
    </submittedName>
</protein>
<gene>
    <name evidence="2" type="ORF">GEV33_001456</name>
</gene>
<comment type="caution">
    <text evidence="2">The sequence shown here is derived from an EMBL/GenBank/DDBJ whole genome shotgun (WGS) entry which is preliminary data.</text>
</comment>
<evidence type="ECO:0000256" key="1">
    <source>
        <dbReference type="SAM" id="MobiDB-lite"/>
    </source>
</evidence>